<feature type="domain" description="F-box" evidence="3">
    <location>
        <begin position="139"/>
        <end position="185"/>
    </location>
</feature>
<name>L8GPK3_ACACF</name>
<dbReference type="InterPro" id="IPR027417">
    <property type="entry name" value="P-loop_NTPase"/>
</dbReference>
<evidence type="ECO:0000256" key="2">
    <source>
        <dbReference type="PROSITE-ProRule" id="PRU00023"/>
    </source>
</evidence>
<dbReference type="InterPro" id="IPR001810">
    <property type="entry name" value="F-box_dom"/>
</dbReference>
<evidence type="ECO:0000256" key="1">
    <source>
        <dbReference type="ARBA" id="ARBA00022741"/>
    </source>
</evidence>
<dbReference type="Gene3D" id="1.25.40.20">
    <property type="entry name" value="Ankyrin repeat-containing domain"/>
    <property type="match status" value="1"/>
</dbReference>
<accession>L8GPK3</accession>
<dbReference type="InterPro" id="IPR001806">
    <property type="entry name" value="Small_GTPase"/>
</dbReference>
<dbReference type="SMART" id="SM00256">
    <property type="entry name" value="FBOX"/>
    <property type="match status" value="1"/>
</dbReference>
<dbReference type="SUPFAM" id="SSF81383">
    <property type="entry name" value="F-box domain"/>
    <property type="match status" value="1"/>
</dbReference>
<reference evidence="4 5" key="1">
    <citation type="journal article" date="2013" name="Genome Biol.">
        <title>Genome of Acanthamoeba castellanii highlights extensive lateral gene transfer and early evolution of tyrosine kinase signaling.</title>
        <authorList>
            <person name="Clarke M."/>
            <person name="Lohan A.J."/>
            <person name="Liu B."/>
            <person name="Lagkouvardos I."/>
            <person name="Roy S."/>
            <person name="Zafar N."/>
            <person name="Bertelli C."/>
            <person name="Schilde C."/>
            <person name="Kianianmomeni A."/>
            <person name="Burglin T.R."/>
            <person name="Frech C."/>
            <person name="Turcotte B."/>
            <person name="Kopec K.O."/>
            <person name="Synnott J.M."/>
            <person name="Choo C."/>
            <person name="Paponov I."/>
            <person name="Finkler A."/>
            <person name="Soon Heng Tan C."/>
            <person name="Hutchins A.P."/>
            <person name="Weinmeier T."/>
            <person name="Rattei T."/>
            <person name="Chu J.S."/>
            <person name="Gimenez G."/>
            <person name="Irimia M."/>
            <person name="Rigden D.J."/>
            <person name="Fitzpatrick D.A."/>
            <person name="Lorenzo-Morales J."/>
            <person name="Bateman A."/>
            <person name="Chiu C.H."/>
            <person name="Tang P."/>
            <person name="Hegemann P."/>
            <person name="Fromm H."/>
            <person name="Raoult D."/>
            <person name="Greub G."/>
            <person name="Miranda-Saavedra D."/>
            <person name="Chen N."/>
            <person name="Nash P."/>
            <person name="Ginger M.L."/>
            <person name="Horn M."/>
            <person name="Schaap P."/>
            <person name="Caler L."/>
            <person name="Loftus B."/>
        </authorList>
    </citation>
    <scope>NUCLEOTIDE SEQUENCE [LARGE SCALE GENOMIC DNA]</scope>
    <source>
        <strain evidence="4 5">Neff</strain>
    </source>
</reference>
<evidence type="ECO:0000259" key="3">
    <source>
        <dbReference type="PROSITE" id="PS50181"/>
    </source>
</evidence>
<evidence type="ECO:0000313" key="5">
    <source>
        <dbReference type="Proteomes" id="UP000011083"/>
    </source>
</evidence>
<dbReference type="PROSITE" id="PS50181">
    <property type="entry name" value="FBOX"/>
    <property type="match status" value="1"/>
</dbReference>
<dbReference type="PROSITE" id="PS50297">
    <property type="entry name" value="ANK_REP_REGION"/>
    <property type="match status" value="1"/>
</dbReference>
<keyword evidence="5" id="KW-1185">Reference proteome</keyword>
<dbReference type="CDD" id="cd00154">
    <property type="entry name" value="Rab"/>
    <property type="match status" value="1"/>
</dbReference>
<dbReference type="STRING" id="1257118.L8GPK3"/>
<organism evidence="4 5">
    <name type="scientific">Acanthamoeba castellanii (strain ATCC 30010 / Neff)</name>
    <dbReference type="NCBI Taxonomy" id="1257118"/>
    <lineage>
        <taxon>Eukaryota</taxon>
        <taxon>Amoebozoa</taxon>
        <taxon>Discosea</taxon>
        <taxon>Longamoebia</taxon>
        <taxon>Centramoebida</taxon>
        <taxon>Acanthamoebidae</taxon>
        <taxon>Acanthamoeba</taxon>
    </lineage>
</organism>
<dbReference type="AlphaFoldDB" id="L8GPK3"/>
<dbReference type="GeneID" id="14915529"/>
<dbReference type="VEuPathDB" id="AmoebaDB:ACA1_051680"/>
<dbReference type="Gene3D" id="3.40.50.300">
    <property type="entry name" value="P-loop containing nucleotide triphosphate hydrolases"/>
    <property type="match status" value="1"/>
</dbReference>
<dbReference type="PROSITE" id="PS51419">
    <property type="entry name" value="RAB"/>
    <property type="match status" value="1"/>
</dbReference>
<dbReference type="Pfam" id="PF12796">
    <property type="entry name" value="Ank_2"/>
    <property type="match status" value="1"/>
</dbReference>
<sequence>MGRLLKSSGRAQPGQGNELHALARSQRGPFPPAKPMSAVSQWLGFVPATVKPWQALIADGADPNAVDEYGRTPLHEASSRGNWQAVDYLLQAGLVAKINQRDHKGHTAIDLAIALGHKEVETLLSAYIARAAARQRPRGCPLLQMPVEVLVLILSWLEPRDLCTAAQACTVLAQLSREDTLWRRFCSTHQHKPADQSWRDCYREWVAASLRVYAGARANFTERGQIIKWALIGEHRVGKRRLTERYVRGIFRDFARGSMGADFLAKEVERGGKCLHIQLWDRPMACSTRLLCRGAVGLVYVYDVRRRETFDALAARHEEIVWHFPDGVPPIIIAGAKADKSTTGESYERQVSEEEAQALARQLNAVAWMETSSKDDFQALGCGCVRFFLTDLLTTGVQ</sequence>
<keyword evidence="2" id="KW-0040">ANK repeat</keyword>
<dbReference type="Gene3D" id="1.20.1280.50">
    <property type="match status" value="1"/>
</dbReference>
<keyword evidence="1" id="KW-0547">Nucleotide-binding</keyword>
<dbReference type="KEGG" id="acan:ACA1_051680"/>
<dbReference type="Pfam" id="PF00071">
    <property type="entry name" value="Ras"/>
    <property type="match status" value="1"/>
</dbReference>
<dbReference type="PANTHER" id="PTHR47978">
    <property type="match status" value="1"/>
</dbReference>
<dbReference type="RefSeq" id="XP_004336948.1">
    <property type="nucleotide sequence ID" value="XM_004336900.1"/>
</dbReference>
<dbReference type="InterPro" id="IPR036770">
    <property type="entry name" value="Ankyrin_rpt-contain_sf"/>
</dbReference>
<dbReference type="OrthoDB" id="722566at2759"/>
<dbReference type="GO" id="GO:0003924">
    <property type="term" value="F:GTPase activity"/>
    <property type="evidence" value="ECO:0007669"/>
    <property type="project" value="InterPro"/>
</dbReference>
<evidence type="ECO:0000313" key="4">
    <source>
        <dbReference type="EMBL" id="ELR14935.1"/>
    </source>
</evidence>
<dbReference type="Pfam" id="PF12937">
    <property type="entry name" value="F-box-like"/>
    <property type="match status" value="1"/>
</dbReference>
<dbReference type="Proteomes" id="UP000011083">
    <property type="component" value="Unassembled WGS sequence"/>
</dbReference>
<dbReference type="SUPFAM" id="SSF48403">
    <property type="entry name" value="Ankyrin repeat"/>
    <property type="match status" value="1"/>
</dbReference>
<dbReference type="GO" id="GO:0005525">
    <property type="term" value="F:GTP binding"/>
    <property type="evidence" value="ECO:0007669"/>
    <property type="project" value="InterPro"/>
</dbReference>
<dbReference type="EMBL" id="KB008040">
    <property type="protein sequence ID" value="ELR14935.1"/>
    <property type="molecule type" value="Genomic_DNA"/>
</dbReference>
<protein>
    <submittedName>
        <fullName evidence="4">Ras subfamily protein</fullName>
    </submittedName>
</protein>
<dbReference type="InterPro" id="IPR036047">
    <property type="entry name" value="F-box-like_dom_sf"/>
</dbReference>
<dbReference type="SUPFAM" id="SSF52540">
    <property type="entry name" value="P-loop containing nucleoside triphosphate hydrolases"/>
    <property type="match status" value="1"/>
</dbReference>
<dbReference type="SMART" id="SM00248">
    <property type="entry name" value="ANK"/>
    <property type="match status" value="2"/>
</dbReference>
<dbReference type="PROSITE" id="PS50088">
    <property type="entry name" value="ANK_REPEAT"/>
    <property type="match status" value="1"/>
</dbReference>
<dbReference type="PROSITE" id="PS51421">
    <property type="entry name" value="RAS"/>
    <property type="match status" value="1"/>
</dbReference>
<dbReference type="SMART" id="SM00175">
    <property type="entry name" value="RAB"/>
    <property type="match status" value="1"/>
</dbReference>
<gene>
    <name evidence="4" type="ORF">ACA1_051680</name>
</gene>
<dbReference type="InterPro" id="IPR002110">
    <property type="entry name" value="Ankyrin_rpt"/>
</dbReference>
<feature type="repeat" description="ANK" evidence="2">
    <location>
        <begin position="69"/>
        <end position="101"/>
    </location>
</feature>
<dbReference type="SMART" id="SM00173">
    <property type="entry name" value="RAS"/>
    <property type="match status" value="1"/>
</dbReference>
<proteinExistence type="predicted"/>